<evidence type="ECO:0000313" key="2">
    <source>
        <dbReference type="EMBL" id="GFY62782.1"/>
    </source>
</evidence>
<evidence type="ECO:0000313" key="3">
    <source>
        <dbReference type="Proteomes" id="UP000886998"/>
    </source>
</evidence>
<protein>
    <submittedName>
        <fullName evidence="2">Uncharacterized protein</fullName>
    </submittedName>
</protein>
<feature type="region of interest" description="Disordered" evidence="1">
    <location>
        <begin position="1"/>
        <end position="37"/>
    </location>
</feature>
<reference evidence="2" key="1">
    <citation type="submission" date="2020-08" db="EMBL/GenBank/DDBJ databases">
        <title>Multicomponent nature underlies the extraordinary mechanical properties of spider dragline silk.</title>
        <authorList>
            <person name="Kono N."/>
            <person name="Nakamura H."/>
            <person name="Mori M."/>
            <person name="Yoshida Y."/>
            <person name="Ohtoshi R."/>
            <person name="Malay A.D."/>
            <person name="Moran D.A.P."/>
            <person name="Tomita M."/>
            <person name="Numata K."/>
            <person name="Arakawa K."/>
        </authorList>
    </citation>
    <scope>NUCLEOTIDE SEQUENCE</scope>
</reference>
<dbReference type="AlphaFoldDB" id="A0A8X7CF93"/>
<name>A0A8X7CF93_9ARAC</name>
<keyword evidence="3" id="KW-1185">Reference proteome</keyword>
<accession>A0A8X7CF93</accession>
<comment type="caution">
    <text evidence="2">The sequence shown here is derived from an EMBL/GenBank/DDBJ whole genome shotgun (WGS) entry which is preliminary data.</text>
</comment>
<proteinExistence type="predicted"/>
<evidence type="ECO:0000256" key="1">
    <source>
        <dbReference type="SAM" id="MobiDB-lite"/>
    </source>
</evidence>
<dbReference type="Proteomes" id="UP000886998">
    <property type="component" value="Unassembled WGS sequence"/>
</dbReference>
<dbReference type="EMBL" id="BMAV01014417">
    <property type="protein sequence ID" value="GFY62782.1"/>
    <property type="molecule type" value="Genomic_DNA"/>
</dbReference>
<gene>
    <name evidence="2" type="ORF">TNIN_69661</name>
</gene>
<organism evidence="2 3">
    <name type="scientific">Trichonephila inaurata madagascariensis</name>
    <dbReference type="NCBI Taxonomy" id="2747483"/>
    <lineage>
        <taxon>Eukaryota</taxon>
        <taxon>Metazoa</taxon>
        <taxon>Ecdysozoa</taxon>
        <taxon>Arthropoda</taxon>
        <taxon>Chelicerata</taxon>
        <taxon>Arachnida</taxon>
        <taxon>Araneae</taxon>
        <taxon>Araneomorphae</taxon>
        <taxon>Entelegynae</taxon>
        <taxon>Araneoidea</taxon>
        <taxon>Nephilidae</taxon>
        <taxon>Trichonephila</taxon>
        <taxon>Trichonephila inaurata</taxon>
    </lineage>
</organism>
<feature type="compositionally biased region" description="Polar residues" evidence="1">
    <location>
        <begin position="28"/>
        <end position="37"/>
    </location>
</feature>
<sequence>MSHHLDNPTPLAYADPNRHSHHRMAMSHNEQGENSKALQFSQTIKKSGFASTAERKFVMEQFTRGANRRLANVEVLSSDSTGSLKNARLYCSSEKQSGHFCRR</sequence>